<dbReference type="Proteomes" id="UP000008952">
    <property type="component" value="Unassembled WGS sequence"/>
</dbReference>
<evidence type="ECO:0008006" key="5">
    <source>
        <dbReference type="Google" id="ProtNLM"/>
    </source>
</evidence>
<protein>
    <recommendedName>
        <fullName evidence="5">FxsA cytoplasmic membrane protein</fullName>
    </recommendedName>
</protein>
<dbReference type="NCBIfam" id="NF008528">
    <property type="entry name" value="PRK11463.1-2"/>
    <property type="match status" value="1"/>
</dbReference>
<dbReference type="InterPro" id="IPR007313">
    <property type="entry name" value="FxsA"/>
</dbReference>
<dbReference type="RefSeq" id="WP_008038187.1">
    <property type="nucleotide sequence ID" value="NZ_JH725147.1"/>
</dbReference>
<comment type="caution">
    <text evidence="3">The sequence shown here is derived from an EMBL/GenBank/DDBJ whole genome shotgun (WGS) entry which is preliminary data.</text>
</comment>
<feature type="region of interest" description="Disordered" evidence="1">
    <location>
        <begin position="146"/>
        <end position="168"/>
    </location>
</feature>
<keyword evidence="4" id="KW-1185">Reference proteome</keyword>
<dbReference type="AlphaFoldDB" id="J0R683"/>
<dbReference type="GO" id="GO:0016020">
    <property type="term" value="C:membrane"/>
    <property type="evidence" value="ECO:0007669"/>
    <property type="project" value="InterPro"/>
</dbReference>
<dbReference type="EMBL" id="AIMB01000003">
    <property type="protein sequence ID" value="EJF91219.1"/>
    <property type="molecule type" value="Genomic_DNA"/>
</dbReference>
<evidence type="ECO:0000313" key="3">
    <source>
        <dbReference type="EMBL" id="EJF91219.1"/>
    </source>
</evidence>
<dbReference type="PANTHER" id="PTHR35335:SF1">
    <property type="entry name" value="UPF0716 PROTEIN FXSA"/>
    <property type="match status" value="1"/>
</dbReference>
<reference evidence="3 4" key="1">
    <citation type="submission" date="2012-03" db="EMBL/GenBank/DDBJ databases">
        <title>The Genome Sequence of Bartonella tamiae Th239.</title>
        <authorList>
            <consortium name="The Broad Institute Genome Sequencing Platform"/>
            <consortium name="The Broad Institute Genome Sequencing Center for Infectious Disease"/>
            <person name="Feldgarden M."/>
            <person name="Kirby J."/>
            <person name="Kosoy M."/>
            <person name="Birtles R."/>
            <person name="Probert W.S."/>
            <person name="Chiaraviglio L."/>
            <person name="Young S.K."/>
            <person name="Zeng Q."/>
            <person name="Gargeya S."/>
            <person name="Fitzgerald M."/>
            <person name="Haas B."/>
            <person name="Abouelleil A."/>
            <person name="Alvarado L."/>
            <person name="Arachchi H.M."/>
            <person name="Berlin A."/>
            <person name="Chapman S.B."/>
            <person name="Gearin G."/>
            <person name="Goldberg J."/>
            <person name="Griggs A."/>
            <person name="Gujja S."/>
            <person name="Hansen M."/>
            <person name="Heiman D."/>
            <person name="Howarth C."/>
            <person name="Larimer J."/>
            <person name="Lui A."/>
            <person name="MacDonald P.J.P."/>
            <person name="McCowen C."/>
            <person name="Montmayeur A."/>
            <person name="Murphy C."/>
            <person name="Neiman D."/>
            <person name="Pearson M."/>
            <person name="Priest M."/>
            <person name="Roberts A."/>
            <person name="Saif S."/>
            <person name="Shea T."/>
            <person name="Sisk P."/>
            <person name="Stolte C."/>
            <person name="Sykes S."/>
            <person name="Wortman J."/>
            <person name="Nusbaum C."/>
            <person name="Birren B."/>
        </authorList>
    </citation>
    <scope>NUCLEOTIDE SEQUENCE [LARGE SCALE GENOMIC DNA]</scope>
    <source>
        <strain evidence="3 4">Th239</strain>
    </source>
</reference>
<evidence type="ECO:0000256" key="1">
    <source>
        <dbReference type="SAM" id="MobiDB-lite"/>
    </source>
</evidence>
<keyword evidence="2" id="KW-0812">Transmembrane</keyword>
<name>J0R683_9HYPH</name>
<dbReference type="eggNOG" id="COG3030">
    <property type="taxonomic scope" value="Bacteria"/>
</dbReference>
<dbReference type="HOGENOM" id="CLU_085083_5_0_5"/>
<feature type="transmembrane region" description="Helical" evidence="2">
    <location>
        <begin position="83"/>
        <end position="108"/>
    </location>
</feature>
<feature type="transmembrane region" description="Helical" evidence="2">
    <location>
        <begin position="36"/>
        <end position="56"/>
    </location>
</feature>
<evidence type="ECO:0000256" key="2">
    <source>
        <dbReference type="SAM" id="Phobius"/>
    </source>
</evidence>
<keyword evidence="2" id="KW-1133">Transmembrane helix</keyword>
<dbReference type="PATRIC" id="fig|1094558.3.peg.611"/>
<evidence type="ECO:0000313" key="4">
    <source>
        <dbReference type="Proteomes" id="UP000008952"/>
    </source>
</evidence>
<keyword evidence="2" id="KW-0472">Membrane</keyword>
<dbReference type="STRING" id="1094558.ME5_00551"/>
<dbReference type="Pfam" id="PF04186">
    <property type="entry name" value="FxsA"/>
    <property type="match status" value="1"/>
</dbReference>
<dbReference type="PANTHER" id="PTHR35335">
    <property type="entry name" value="UPF0716 PROTEIN FXSA"/>
    <property type="match status" value="1"/>
</dbReference>
<accession>J0R683</accession>
<organism evidence="3 4">
    <name type="scientific">Bartonella tamiae Th239</name>
    <dbReference type="NCBI Taxonomy" id="1094558"/>
    <lineage>
        <taxon>Bacteria</taxon>
        <taxon>Pseudomonadati</taxon>
        <taxon>Pseudomonadota</taxon>
        <taxon>Alphaproteobacteria</taxon>
        <taxon>Hyphomicrobiales</taxon>
        <taxon>Bartonellaceae</taxon>
        <taxon>Bartonella</taxon>
    </lineage>
</organism>
<proteinExistence type="predicted"/>
<dbReference type="OrthoDB" id="9792788at2"/>
<sequence>MKHIYRVKPGFAGLLFFAALFIEIAGFIIVGRKIGVLATLGLIILSMFVGCILLRIQGLTLLTRLQNELAAGHMPNRTIGNGAFVIIGAILLIIPGFVSDIFGILLFIPPIRHLIWHFITKKIQVKTTYHGDIKQDDETIINLHDDEYHRSDPNKSPWRQDDDNRRLP</sequence>
<gene>
    <name evidence="3" type="ORF">ME5_00551</name>
</gene>
<feature type="transmembrane region" description="Helical" evidence="2">
    <location>
        <begin position="12"/>
        <end position="30"/>
    </location>
</feature>